<keyword evidence="1" id="KW-0805">Transcription regulation</keyword>
<dbReference type="PANTHER" id="PTHR44688">
    <property type="entry name" value="DNA-BINDING TRANSCRIPTIONAL ACTIVATOR DEVR_DOSR"/>
    <property type="match status" value="1"/>
</dbReference>
<feature type="domain" description="HTH luxR-type" evidence="4">
    <location>
        <begin position="126"/>
        <end position="191"/>
    </location>
</feature>
<dbReference type="OrthoDB" id="9150154at2"/>
<reference evidence="5 6" key="1">
    <citation type="submission" date="2019-07" db="EMBL/GenBank/DDBJ databases">
        <title>Caenimonas sedimenti sp. nov., isolated from activated sludge.</title>
        <authorList>
            <person name="Xu J."/>
        </authorList>
    </citation>
    <scope>NUCLEOTIDE SEQUENCE [LARGE SCALE GENOMIC DNA]</scope>
    <source>
        <strain evidence="5 6">HX-9-20</strain>
    </source>
</reference>
<dbReference type="PRINTS" id="PR00038">
    <property type="entry name" value="HTHLUXR"/>
</dbReference>
<dbReference type="PROSITE" id="PS50043">
    <property type="entry name" value="HTH_LUXR_2"/>
    <property type="match status" value="1"/>
</dbReference>
<dbReference type="GO" id="GO:0003677">
    <property type="term" value="F:DNA binding"/>
    <property type="evidence" value="ECO:0007669"/>
    <property type="project" value="UniProtKB-KW"/>
</dbReference>
<comment type="caution">
    <text evidence="5">The sequence shown here is derived from an EMBL/GenBank/DDBJ whole genome shotgun (WGS) entry which is preliminary data.</text>
</comment>
<keyword evidence="6" id="KW-1185">Reference proteome</keyword>
<dbReference type="PANTHER" id="PTHR44688:SF16">
    <property type="entry name" value="DNA-BINDING TRANSCRIPTIONAL ACTIVATOR DEVR_DOSR"/>
    <property type="match status" value="1"/>
</dbReference>
<accession>A0A562ZSZ0</accession>
<dbReference type="GO" id="GO:0006355">
    <property type="term" value="P:regulation of DNA-templated transcription"/>
    <property type="evidence" value="ECO:0007669"/>
    <property type="project" value="InterPro"/>
</dbReference>
<organism evidence="5 6">
    <name type="scientific">Caenimonas sedimenti</name>
    <dbReference type="NCBI Taxonomy" id="2596921"/>
    <lineage>
        <taxon>Bacteria</taxon>
        <taxon>Pseudomonadati</taxon>
        <taxon>Pseudomonadota</taxon>
        <taxon>Betaproteobacteria</taxon>
        <taxon>Burkholderiales</taxon>
        <taxon>Comamonadaceae</taxon>
        <taxon>Caenimonas</taxon>
    </lineage>
</organism>
<dbReference type="InterPro" id="IPR000792">
    <property type="entry name" value="Tscrpt_reg_LuxR_C"/>
</dbReference>
<evidence type="ECO:0000256" key="2">
    <source>
        <dbReference type="ARBA" id="ARBA00023125"/>
    </source>
</evidence>
<keyword evidence="2" id="KW-0238">DNA-binding</keyword>
<dbReference type="Pfam" id="PF00196">
    <property type="entry name" value="GerE"/>
    <property type="match status" value="1"/>
</dbReference>
<keyword evidence="3" id="KW-0804">Transcription</keyword>
<dbReference type="EMBL" id="VOBQ01000006">
    <property type="protein sequence ID" value="TWO71712.1"/>
    <property type="molecule type" value="Genomic_DNA"/>
</dbReference>
<dbReference type="CDD" id="cd06170">
    <property type="entry name" value="LuxR_C_like"/>
    <property type="match status" value="1"/>
</dbReference>
<evidence type="ECO:0000256" key="1">
    <source>
        <dbReference type="ARBA" id="ARBA00023015"/>
    </source>
</evidence>
<sequence length="218" mass="23533">MDANGKLETDFAWRVLEEIDYGLILVSPAGTLQHANHLARHELARNRFLGVEAGSIVGQTPLQTEELLRGVRSASLGRRQMLTLRNGPQALPVACVPLSHPQAGESASVLLMLARQSGTQNLAITFFARTHGLSPAEQSVLRLLCDGMDVQEIAQAHRVSENTVRTQVRSLRDKTGINSMRLLVQRVAALPPVVPMSLAPAAPPTMQTEVSPPEAVAC</sequence>
<dbReference type="Gene3D" id="1.10.10.10">
    <property type="entry name" value="Winged helix-like DNA-binding domain superfamily/Winged helix DNA-binding domain"/>
    <property type="match status" value="1"/>
</dbReference>
<evidence type="ECO:0000256" key="3">
    <source>
        <dbReference type="ARBA" id="ARBA00023163"/>
    </source>
</evidence>
<dbReference type="AlphaFoldDB" id="A0A562ZSZ0"/>
<protein>
    <submittedName>
        <fullName evidence="5">Helix-turn-helix transcriptional regulator</fullName>
    </submittedName>
</protein>
<gene>
    <name evidence="5" type="ORF">FN976_08870</name>
</gene>
<dbReference type="RefSeq" id="WP_145892653.1">
    <property type="nucleotide sequence ID" value="NZ_VOBQ01000006.1"/>
</dbReference>
<dbReference type="InterPro" id="IPR016032">
    <property type="entry name" value="Sig_transdc_resp-reg_C-effctor"/>
</dbReference>
<evidence type="ECO:0000313" key="5">
    <source>
        <dbReference type="EMBL" id="TWO71712.1"/>
    </source>
</evidence>
<dbReference type="SMART" id="SM00421">
    <property type="entry name" value="HTH_LUXR"/>
    <property type="match status" value="1"/>
</dbReference>
<evidence type="ECO:0000313" key="6">
    <source>
        <dbReference type="Proteomes" id="UP000318199"/>
    </source>
</evidence>
<proteinExistence type="predicted"/>
<dbReference type="InterPro" id="IPR036388">
    <property type="entry name" value="WH-like_DNA-bd_sf"/>
</dbReference>
<dbReference type="Proteomes" id="UP000318199">
    <property type="component" value="Unassembled WGS sequence"/>
</dbReference>
<dbReference type="SUPFAM" id="SSF46894">
    <property type="entry name" value="C-terminal effector domain of the bipartite response regulators"/>
    <property type="match status" value="1"/>
</dbReference>
<evidence type="ECO:0000259" key="4">
    <source>
        <dbReference type="PROSITE" id="PS50043"/>
    </source>
</evidence>
<name>A0A562ZSZ0_9BURK</name>